<keyword evidence="1" id="KW-1133">Transmembrane helix</keyword>
<sequence length="143" mass="15207">MALVRVFVMSAVVRGYWLMAWIGLLANVAALPIIGVVAFTNQALQTTNISLAFSLAWPAAIVGIVASAGLLAERRWGVIVAIVALSMALAGSLPYGIVRLVLDKALVVPDSQALGGLSLLMFVVNLLALLYWCRPIHRQGGRL</sequence>
<feature type="transmembrane region" description="Helical" evidence="1">
    <location>
        <begin position="78"/>
        <end position="102"/>
    </location>
</feature>
<feature type="transmembrane region" description="Helical" evidence="1">
    <location>
        <begin position="114"/>
        <end position="133"/>
    </location>
</feature>
<organism evidence="2 3">
    <name type="scientific">Prochlorococcus marinus (strain MIT 9303)</name>
    <dbReference type="NCBI Taxonomy" id="59922"/>
    <lineage>
        <taxon>Bacteria</taxon>
        <taxon>Bacillati</taxon>
        <taxon>Cyanobacteriota</taxon>
        <taxon>Cyanophyceae</taxon>
        <taxon>Synechococcales</taxon>
        <taxon>Prochlorococcaceae</taxon>
        <taxon>Prochlorococcus</taxon>
    </lineage>
</organism>
<evidence type="ECO:0000256" key="1">
    <source>
        <dbReference type="SAM" id="Phobius"/>
    </source>
</evidence>
<dbReference type="KEGG" id="pmf:P9303_09291"/>
<keyword evidence="1" id="KW-0472">Membrane</keyword>
<name>A2C870_PROM3</name>
<evidence type="ECO:0000313" key="3">
    <source>
        <dbReference type="Proteomes" id="UP000002274"/>
    </source>
</evidence>
<dbReference type="EMBL" id="CP000554">
    <property type="protein sequence ID" value="ABM77680.1"/>
    <property type="molecule type" value="Genomic_DNA"/>
</dbReference>
<feature type="transmembrane region" description="Helical" evidence="1">
    <location>
        <begin position="51"/>
        <end position="71"/>
    </location>
</feature>
<dbReference type="HOGENOM" id="CLU_1884785_0_0_3"/>
<proteinExistence type="predicted"/>
<gene>
    <name evidence="2" type="ordered locus">P9303_09291</name>
</gene>
<keyword evidence="1" id="KW-0812">Transmembrane</keyword>
<dbReference type="Proteomes" id="UP000002274">
    <property type="component" value="Chromosome"/>
</dbReference>
<feature type="transmembrane region" description="Helical" evidence="1">
    <location>
        <begin position="16"/>
        <end position="39"/>
    </location>
</feature>
<evidence type="ECO:0000313" key="2">
    <source>
        <dbReference type="EMBL" id="ABM77680.1"/>
    </source>
</evidence>
<reference evidence="2 3" key="1">
    <citation type="journal article" date="2007" name="PLoS Genet.">
        <title>Patterns and implications of gene gain and loss in the evolution of Prochlorococcus.</title>
        <authorList>
            <person name="Kettler G.C."/>
            <person name="Martiny A.C."/>
            <person name="Huang K."/>
            <person name="Zucker J."/>
            <person name="Coleman M.L."/>
            <person name="Rodrigue S."/>
            <person name="Chen F."/>
            <person name="Lapidus A."/>
            <person name="Ferriera S."/>
            <person name="Johnson J."/>
            <person name="Steglich C."/>
            <person name="Church G.M."/>
            <person name="Richardson P."/>
            <person name="Chisholm S.W."/>
        </authorList>
    </citation>
    <scope>NUCLEOTIDE SEQUENCE [LARGE SCALE GENOMIC DNA]</scope>
    <source>
        <strain evidence="2 3">MIT 9303</strain>
    </source>
</reference>
<protein>
    <submittedName>
        <fullName evidence="2">Possible core protein-like protein</fullName>
    </submittedName>
</protein>
<dbReference type="STRING" id="59922.P9303_09291"/>
<accession>A2C870</accession>
<dbReference type="AlphaFoldDB" id="A2C870"/>